<dbReference type="EMBL" id="BAAAZW010000007">
    <property type="protein sequence ID" value="GAA3964391.1"/>
    <property type="molecule type" value="Genomic_DNA"/>
</dbReference>
<sequence>MNEFSDGVPGRAGPAHDRPPTESGGPDIAFPGAGEQIEIVETEVVSGAPGTPQVQYFLPPGRFLPPNRWRRHDYGWVWAVSVLAALIIAAATAAALILGALNQYRFTASGKVPTDCATRTALADQSIGQGARVQIFSTESGRRVADTRLDRFTGAEDGGVCFLSFRVDGVNADGHIYLLRIGSAPDEYVSRTELERGAWVGR</sequence>
<keyword evidence="4" id="KW-1185">Reference proteome</keyword>
<name>A0ABP7PER3_9ACTN</name>
<gene>
    <name evidence="3" type="ORF">GCM10022231_26220</name>
</gene>
<dbReference type="RefSeq" id="WP_344784447.1">
    <property type="nucleotide sequence ID" value="NZ_BAAAZW010000007.1"/>
</dbReference>
<organism evidence="3 4">
    <name type="scientific">Gordonia caeni</name>
    <dbReference type="NCBI Taxonomy" id="1007097"/>
    <lineage>
        <taxon>Bacteria</taxon>
        <taxon>Bacillati</taxon>
        <taxon>Actinomycetota</taxon>
        <taxon>Actinomycetes</taxon>
        <taxon>Mycobacteriales</taxon>
        <taxon>Gordoniaceae</taxon>
        <taxon>Gordonia</taxon>
    </lineage>
</organism>
<evidence type="ECO:0000256" key="2">
    <source>
        <dbReference type="SAM" id="Phobius"/>
    </source>
</evidence>
<evidence type="ECO:0000313" key="3">
    <source>
        <dbReference type="EMBL" id="GAA3964391.1"/>
    </source>
</evidence>
<evidence type="ECO:0000256" key="1">
    <source>
        <dbReference type="SAM" id="MobiDB-lite"/>
    </source>
</evidence>
<evidence type="ECO:0000313" key="4">
    <source>
        <dbReference type="Proteomes" id="UP001418444"/>
    </source>
</evidence>
<reference evidence="4" key="1">
    <citation type="journal article" date="2019" name="Int. J. Syst. Evol. Microbiol.">
        <title>The Global Catalogue of Microorganisms (GCM) 10K type strain sequencing project: providing services to taxonomists for standard genome sequencing and annotation.</title>
        <authorList>
            <consortium name="The Broad Institute Genomics Platform"/>
            <consortium name="The Broad Institute Genome Sequencing Center for Infectious Disease"/>
            <person name="Wu L."/>
            <person name="Ma J."/>
        </authorList>
    </citation>
    <scope>NUCLEOTIDE SEQUENCE [LARGE SCALE GENOMIC DNA]</scope>
    <source>
        <strain evidence="4">JCM 16923</strain>
    </source>
</reference>
<dbReference type="Proteomes" id="UP001418444">
    <property type="component" value="Unassembled WGS sequence"/>
</dbReference>
<proteinExistence type="predicted"/>
<protein>
    <submittedName>
        <fullName evidence="3">Uncharacterized protein</fullName>
    </submittedName>
</protein>
<accession>A0ABP7PER3</accession>
<keyword evidence="2" id="KW-0812">Transmembrane</keyword>
<keyword evidence="2" id="KW-0472">Membrane</keyword>
<keyword evidence="2" id="KW-1133">Transmembrane helix</keyword>
<feature type="transmembrane region" description="Helical" evidence="2">
    <location>
        <begin position="76"/>
        <end position="101"/>
    </location>
</feature>
<feature type="region of interest" description="Disordered" evidence="1">
    <location>
        <begin position="1"/>
        <end position="31"/>
    </location>
</feature>
<comment type="caution">
    <text evidence="3">The sequence shown here is derived from an EMBL/GenBank/DDBJ whole genome shotgun (WGS) entry which is preliminary data.</text>
</comment>